<protein>
    <submittedName>
        <fullName evidence="3">Uncharacterized protein</fullName>
    </submittedName>
</protein>
<evidence type="ECO:0000313" key="4">
    <source>
        <dbReference type="Proteomes" id="UP000316270"/>
    </source>
</evidence>
<keyword evidence="4" id="KW-1185">Reference proteome</keyword>
<feature type="transmembrane region" description="Helical" evidence="2">
    <location>
        <begin position="517"/>
        <end position="540"/>
    </location>
</feature>
<keyword evidence="2" id="KW-0472">Membrane</keyword>
<evidence type="ECO:0000256" key="1">
    <source>
        <dbReference type="SAM" id="MobiDB-lite"/>
    </source>
</evidence>
<feature type="compositionally biased region" description="Polar residues" evidence="1">
    <location>
        <begin position="22"/>
        <end position="31"/>
    </location>
</feature>
<feature type="transmembrane region" description="Helical" evidence="2">
    <location>
        <begin position="64"/>
        <end position="89"/>
    </location>
</feature>
<dbReference type="OrthoDB" id="3344043at2759"/>
<evidence type="ECO:0000256" key="2">
    <source>
        <dbReference type="SAM" id="Phobius"/>
    </source>
</evidence>
<reference evidence="3 4" key="1">
    <citation type="submission" date="2019-07" db="EMBL/GenBank/DDBJ databases">
        <title>Finished genome of Venturia effusa.</title>
        <authorList>
            <person name="Young C.A."/>
            <person name="Cox M.P."/>
            <person name="Ganley A.R.D."/>
            <person name="David W.J."/>
        </authorList>
    </citation>
    <scope>NUCLEOTIDE SEQUENCE [LARGE SCALE GENOMIC DNA]</scope>
    <source>
        <strain evidence="4">albino</strain>
    </source>
</reference>
<feature type="transmembrane region" description="Helical" evidence="2">
    <location>
        <begin position="199"/>
        <end position="224"/>
    </location>
</feature>
<dbReference type="Proteomes" id="UP000316270">
    <property type="component" value="Chromosome 4"/>
</dbReference>
<dbReference type="EMBL" id="CP042188">
    <property type="protein sequence ID" value="QDS70287.1"/>
    <property type="molecule type" value="Genomic_DNA"/>
</dbReference>
<organism evidence="3 4">
    <name type="scientific">Venturia effusa</name>
    <dbReference type="NCBI Taxonomy" id="50376"/>
    <lineage>
        <taxon>Eukaryota</taxon>
        <taxon>Fungi</taxon>
        <taxon>Dikarya</taxon>
        <taxon>Ascomycota</taxon>
        <taxon>Pezizomycotina</taxon>
        <taxon>Dothideomycetes</taxon>
        <taxon>Pleosporomycetidae</taxon>
        <taxon>Venturiales</taxon>
        <taxon>Venturiaceae</taxon>
        <taxon>Venturia</taxon>
    </lineage>
</organism>
<keyword evidence="2" id="KW-1133">Transmembrane helix</keyword>
<feature type="region of interest" description="Disordered" evidence="1">
    <location>
        <begin position="1"/>
        <end position="53"/>
    </location>
</feature>
<feature type="compositionally biased region" description="Basic and acidic residues" evidence="1">
    <location>
        <begin position="9"/>
        <end position="21"/>
    </location>
</feature>
<proteinExistence type="predicted"/>
<sequence length="606" mass="66013">MASPAAETTDLRSGMDSEAKDGTTTNFSSIYHGSEDGEKVSEPSHAIKEEQRNGKAMPSPWCTIFGQGALVAVLMCGIAISMLVLTLVFQIKLLKAGKFSSDKYIFLQNVLTPAILFIASLASFSSIVLCRSLLKLYSFPLAHEFLMNTKLGDRGDLPSTRDFALVLRVLTGSPYAYVQAWRRSFSKSTRGRQIVRRVAVAYSFAILLSGVTILFSFLVCAYMHELKMPSTFAVGDGATNYGRALLHDCLQASSSGICQTRTDLHAGNDSDPVLTMKGLSDQNKIVRLDFKGLPEFHDESVVILADSRASKESSFTAKTYGISTWFKSIGSDCEVSTQSFNCSDHQFDGNFNNPVTIPKAAHVALEGNEARWVVAAKVQGAGGMFSNFANDPNFGVDTTSSFLTTVMHCETSVWEVEYLKLGDEYIPQTIKPTDTATTKMIVGPAFPGMIEGYNGFDVEDLATEFNARALQSHTTAQLAHNWAESFAKLAIASSAGIMDHIPVTQEFAHLIAIPRPFLFALGIWVFLYGLLGVALMLAAVRCVIARPEVREVQARMSISALVSAALEPWKSAQGVGKVEDMLGDDGRVGIYQTATGGYRWECRNDN</sequence>
<feature type="transmembrane region" description="Helical" evidence="2">
    <location>
        <begin position="110"/>
        <end position="134"/>
    </location>
</feature>
<dbReference type="AlphaFoldDB" id="A0A517L3R8"/>
<evidence type="ECO:0000313" key="3">
    <source>
        <dbReference type="EMBL" id="QDS70287.1"/>
    </source>
</evidence>
<accession>A0A517L3R8</accession>
<feature type="compositionally biased region" description="Basic and acidic residues" evidence="1">
    <location>
        <begin position="33"/>
        <end position="53"/>
    </location>
</feature>
<name>A0A517L3R8_9PEZI</name>
<gene>
    <name evidence="3" type="ORF">FKW77_007931</name>
</gene>
<keyword evidence="2" id="KW-0812">Transmembrane</keyword>